<comment type="caution">
    <text evidence="1">The sequence shown here is derived from an EMBL/GenBank/DDBJ whole genome shotgun (WGS) entry which is preliminary data.</text>
</comment>
<dbReference type="InParanoid" id="A0A5J5FB09"/>
<dbReference type="EMBL" id="VXIS01000004">
    <property type="protein sequence ID" value="KAA8914692.1"/>
    <property type="molecule type" value="Genomic_DNA"/>
</dbReference>
<evidence type="ECO:0000313" key="2">
    <source>
        <dbReference type="Proteomes" id="UP000326924"/>
    </source>
</evidence>
<keyword evidence="2" id="KW-1185">Reference proteome</keyword>
<organism evidence="1 2">
    <name type="scientific">Sphaerosporella brunnea</name>
    <dbReference type="NCBI Taxonomy" id="1250544"/>
    <lineage>
        <taxon>Eukaryota</taxon>
        <taxon>Fungi</taxon>
        <taxon>Dikarya</taxon>
        <taxon>Ascomycota</taxon>
        <taxon>Pezizomycotina</taxon>
        <taxon>Pezizomycetes</taxon>
        <taxon>Pezizales</taxon>
        <taxon>Pyronemataceae</taxon>
        <taxon>Sphaerosporella</taxon>
    </lineage>
</organism>
<name>A0A5J5FB09_9PEZI</name>
<dbReference type="OrthoDB" id="76567at2759"/>
<dbReference type="AlphaFoldDB" id="A0A5J5FB09"/>
<accession>A0A5J5FB09</accession>
<proteinExistence type="predicted"/>
<sequence length="195" mass="21908">MPSTARNTVQLFIDDAMQPMIAAGFVPRHHWEHCDLTCGILKKTCKSTVHGFRGPYRYSHKQPDISTRNQMWNKTGCLPTFVVESGPSRKYHRNDGLLEAKDIWLVDGDGGVRCMLLVIVDKTWKPPTRRDGVHTAFFGPQESTLELPLPSASSDDDDDDDDVSVGFFDDMVVVNNAIGFPTRIMPLERFPSSEP</sequence>
<evidence type="ECO:0000313" key="1">
    <source>
        <dbReference type="EMBL" id="KAA8914692.1"/>
    </source>
</evidence>
<dbReference type="Proteomes" id="UP000326924">
    <property type="component" value="Unassembled WGS sequence"/>
</dbReference>
<gene>
    <name evidence="1" type="ORF">FN846DRAFT_901961</name>
</gene>
<protein>
    <submittedName>
        <fullName evidence="1">Uncharacterized protein</fullName>
    </submittedName>
</protein>
<reference evidence="1 2" key="1">
    <citation type="submission" date="2019-09" db="EMBL/GenBank/DDBJ databases">
        <title>Draft genome of the ectomycorrhizal ascomycete Sphaerosporella brunnea.</title>
        <authorList>
            <consortium name="DOE Joint Genome Institute"/>
            <person name="Benucci G.M."/>
            <person name="Marozzi G."/>
            <person name="Antonielli L."/>
            <person name="Sanchez S."/>
            <person name="Marco P."/>
            <person name="Wang X."/>
            <person name="Falini L.B."/>
            <person name="Barry K."/>
            <person name="Haridas S."/>
            <person name="Lipzen A."/>
            <person name="Labutti K."/>
            <person name="Grigoriev I.V."/>
            <person name="Murat C."/>
            <person name="Martin F."/>
            <person name="Albertini E."/>
            <person name="Donnini D."/>
            <person name="Bonito G."/>
        </authorList>
    </citation>
    <scope>NUCLEOTIDE SEQUENCE [LARGE SCALE GENOMIC DNA]</scope>
    <source>
        <strain evidence="1 2">Sb_GMNB300</strain>
    </source>
</reference>